<evidence type="ECO:0000313" key="2">
    <source>
        <dbReference type="Proteomes" id="UP000031802"/>
    </source>
</evidence>
<dbReference type="EMBL" id="JJMU01000010">
    <property type="protein sequence ID" value="KGE15614.1"/>
    <property type="molecule type" value="Genomic_DNA"/>
</dbReference>
<dbReference type="Proteomes" id="UP000031802">
    <property type="component" value="Unassembled WGS sequence"/>
</dbReference>
<reference evidence="1 2" key="2">
    <citation type="journal article" date="2015" name="PLoS ONE">
        <title>Whole-Genome Optical Mapping and Finished Genome Sequence of Sphingobacterium deserti sp. nov., a New Species Isolated from the Western Desert of China.</title>
        <authorList>
            <person name="Teng C."/>
            <person name="Zhou Z."/>
            <person name="Molnar I."/>
            <person name="Li X."/>
            <person name="Tang R."/>
            <person name="Chen M."/>
            <person name="Wang L."/>
            <person name="Su S."/>
            <person name="Zhang W."/>
            <person name="Lin M."/>
        </authorList>
    </citation>
    <scope>NUCLEOTIDE SEQUENCE [LARGE SCALE GENOMIC DNA]</scope>
    <source>
        <strain evidence="2">ACCC05744</strain>
    </source>
</reference>
<dbReference type="STRING" id="1229276.DI53_0718"/>
<keyword evidence="2" id="KW-1185">Reference proteome</keyword>
<reference evidence="2" key="1">
    <citation type="submission" date="2014-04" db="EMBL/GenBank/DDBJ databases">
        <title>Whole-Genome optical mapping and complete genome sequence of Sphingobacterium deserti sp. nov., a new spaces isolated from desert in the west of China.</title>
        <authorList>
            <person name="Teng C."/>
            <person name="Zhou Z."/>
            <person name="Li X."/>
            <person name="Chen M."/>
            <person name="Lin M."/>
            <person name="Wang L."/>
            <person name="Su S."/>
            <person name="Zhang C."/>
            <person name="Zhang W."/>
        </authorList>
    </citation>
    <scope>NUCLEOTIDE SEQUENCE [LARGE SCALE GENOMIC DNA]</scope>
    <source>
        <strain evidence="2">ACCC05744</strain>
    </source>
</reference>
<sequence length="35" mass="4178">MLLKVWIYNLYRMPDNTLTYSPFQVAPDIDFDSLP</sequence>
<comment type="caution">
    <text evidence="1">The sequence shown here is derived from an EMBL/GenBank/DDBJ whole genome shotgun (WGS) entry which is preliminary data.</text>
</comment>
<dbReference type="AlphaFoldDB" id="A0A0B8TA11"/>
<accession>A0A0B8TA11</accession>
<organism evidence="1 2">
    <name type="scientific">Sphingobacterium deserti</name>
    <dbReference type="NCBI Taxonomy" id="1229276"/>
    <lineage>
        <taxon>Bacteria</taxon>
        <taxon>Pseudomonadati</taxon>
        <taxon>Bacteroidota</taxon>
        <taxon>Sphingobacteriia</taxon>
        <taxon>Sphingobacteriales</taxon>
        <taxon>Sphingobacteriaceae</taxon>
        <taxon>Sphingobacterium</taxon>
    </lineage>
</organism>
<proteinExistence type="predicted"/>
<name>A0A0B8TA11_9SPHI</name>
<evidence type="ECO:0000313" key="1">
    <source>
        <dbReference type="EMBL" id="KGE15614.1"/>
    </source>
</evidence>
<protein>
    <submittedName>
        <fullName evidence="1">Uncharacterized protein</fullName>
    </submittedName>
</protein>
<gene>
    <name evidence="1" type="ORF">DI53_0718</name>
</gene>